<dbReference type="RefSeq" id="WP_163669122.1">
    <property type="nucleotide sequence ID" value="NZ_AP022565.1"/>
</dbReference>
<keyword evidence="5" id="KW-1185">Reference proteome</keyword>
<dbReference type="AlphaFoldDB" id="A0A6N4V359"/>
<dbReference type="KEGG" id="malv:MALV_53170"/>
<dbReference type="InterPro" id="IPR052336">
    <property type="entry name" value="MlaD_Phospholipid_Transporter"/>
</dbReference>
<reference evidence="4 5" key="1">
    <citation type="journal article" date="2019" name="Emerg. Microbes Infect.">
        <title>Comprehensive subspecies identification of 175 nontuberculous mycobacteria species based on 7547 genomic profiles.</title>
        <authorList>
            <person name="Matsumoto Y."/>
            <person name="Kinjo T."/>
            <person name="Motooka D."/>
            <person name="Nabeya D."/>
            <person name="Jung N."/>
            <person name="Uechi K."/>
            <person name="Horii T."/>
            <person name="Iida T."/>
            <person name="Fujita J."/>
            <person name="Nakamura S."/>
        </authorList>
    </citation>
    <scope>NUCLEOTIDE SEQUENCE [LARGE SCALE GENOMIC DNA]</scope>
    <source>
        <strain evidence="4 5">JCM 12272</strain>
    </source>
</reference>
<dbReference type="InterPro" id="IPR003399">
    <property type="entry name" value="Mce/MlaD"/>
</dbReference>
<protein>
    <submittedName>
        <fullName evidence="4">Virulence factor Mce</fullName>
    </submittedName>
</protein>
<sequence>MRIATTTRRILAVTTLVAVCATGCSFGGINSLPLPGTVGRGPAATTYTAQLANVGTLEPNSPVLMDDVVVGSIRRMRIVDHHIDVEFSVEAGVTVPANSVAAVGQTSLLGSMHLQLGPPAGQAPAGVLPPDATIGLDRSSTYPSTEQTLAALSAVVNAGGLGQIGDIIGSFNSVFSGRQGQIRDLINQLDTFVGTLDAQQDNIIAAVTELNRFSETLADQRDTVTRALQELPAALDVLQRERPRLVSALDKLRTFSDTANGVITDVHADLVRNLRNLDPTIHALVDVGADIDSALAYATVFPIGQNIIDRGIRGDYMNLFVTVDLTKGRMKRGLLAGTQFGDENAPLVPAPGDPGYASFYSKNPLGEAVAPPPGVLGPDRLPPATVAPPIPPAQNGGG</sequence>
<dbReference type="Pfam" id="PF11887">
    <property type="entry name" value="Mce4_CUP1"/>
    <property type="match status" value="1"/>
</dbReference>
<feature type="region of interest" description="Disordered" evidence="1">
    <location>
        <begin position="368"/>
        <end position="398"/>
    </location>
</feature>
<feature type="domain" description="Mammalian cell entry C-terminal" evidence="3">
    <location>
        <begin position="128"/>
        <end position="291"/>
    </location>
</feature>
<evidence type="ECO:0000259" key="3">
    <source>
        <dbReference type="Pfam" id="PF11887"/>
    </source>
</evidence>
<organism evidence="4 5">
    <name type="scientific">Mycolicibacterium alvei</name>
    <dbReference type="NCBI Taxonomy" id="67081"/>
    <lineage>
        <taxon>Bacteria</taxon>
        <taxon>Bacillati</taxon>
        <taxon>Actinomycetota</taxon>
        <taxon>Actinomycetes</taxon>
        <taxon>Mycobacteriales</taxon>
        <taxon>Mycobacteriaceae</taxon>
        <taxon>Mycolicibacterium</taxon>
    </lineage>
</organism>
<dbReference type="GO" id="GO:0005576">
    <property type="term" value="C:extracellular region"/>
    <property type="evidence" value="ECO:0007669"/>
    <property type="project" value="TreeGrafter"/>
</dbReference>
<dbReference type="PANTHER" id="PTHR33371">
    <property type="entry name" value="INTERMEMBRANE PHOSPHOLIPID TRANSPORT SYSTEM BINDING PROTEIN MLAD-RELATED"/>
    <property type="match status" value="1"/>
</dbReference>
<evidence type="ECO:0000256" key="1">
    <source>
        <dbReference type="SAM" id="MobiDB-lite"/>
    </source>
</evidence>
<gene>
    <name evidence="4" type="ORF">MALV_53170</name>
</gene>
<evidence type="ECO:0000313" key="5">
    <source>
        <dbReference type="Proteomes" id="UP000466906"/>
    </source>
</evidence>
<name>A0A6N4V359_9MYCO</name>
<dbReference type="PANTHER" id="PTHR33371:SF15">
    <property type="entry name" value="LIPOPROTEIN LPRN"/>
    <property type="match status" value="1"/>
</dbReference>
<dbReference type="Proteomes" id="UP000466906">
    <property type="component" value="Chromosome"/>
</dbReference>
<dbReference type="NCBIfam" id="TIGR00996">
    <property type="entry name" value="Mtu_fam_mce"/>
    <property type="match status" value="1"/>
</dbReference>
<dbReference type="Pfam" id="PF02470">
    <property type="entry name" value="MlaD"/>
    <property type="match status" value="1"/>
</dbReference>
<proteinExistence type="predicted"/>
<accession>A0A6N4V359</accession>
<evidence type="ECO:0000259" key="2">
    <source>
        <dbReference type="Pfam" id="PF02470"/>
    </source>
</evidence>
<dbReference type="EMBL" id="AP022565">
    <property type="protein sequence ID" value="BBX30192.1"/>
    <property type="molecule type" value="Genomic_DNA"/>
</dbReference>
<dbReference type="InterPro" id="IPR005693">
    <property type="entry name" value="Mce"/>
</dbReference>
<feature type="domain" description="Mce/MlaD" evidence="2">
    <location>
        <begin position="45"/>
        <end position="118"/>
    </location>
</feature>
<dbReference type="InterPro" id="IPR024516">
    <property type="entry name" value="Mce_C"/>
</dbReference>
<evidence type="ECO:0000313" key="4">
    <source>
        <dbReference type="EMBL" id="BBX30192.1"/>
    </source>
</evidence>